<dbReference type="KEGG" id="gsl:Gasu_49920"/>
<dbReference type="GeneID" id="17086307"/>
<sequence>MSTRHFYSSRRKRDEINRNQQTQNDLKLVVFPDTGYFYNIGIYLTGMTEKTQSFSFDKEIGDNTQTIIEQELQKQQTDEVVPFSNEENTDEAEYDPDGKNYDSHRTSWLMTTILVIAETASSGPLSNPSAVAVVGFVPGTILFVALGVIATYTAVLLHEYWKEHQHIRNYDEAGEIIFGRVGKEVLLWCQIALLIFFNASVIEPAADALYVLGNQKTCYVIFSVVVTVFGILISIPRTLRGVSYLSIIAIISWLVAVIPTMVGVATQDAPMPGVKPGTNIHLSIASSASFYDIVGAVNDIVYAYSGHMVFFNLILEMRHPMEFRKAVIIAFAITTFIYTFYGVFIYAYTGIYAQSPYFFNLVNPKLQKATFFLQIPNLLIAGVNYAYLATKNVLRRFPSKRTAAYKNDLKSWALWLFLVATFWWVPWLLEELIPVFDDLIGIGGALFASQFTYGLPCLFWCYQHRSKLFRWPFILLTIINVIIFLLSWLSLGVGVYANIDNIKMLSDSGAIPKPFSCSQ</sequence>
<evidence type="ECO:0000256" key="4">
    <source>
        <dbReference type="ARBA" id="ARBA00023136"/>
    </source>
</evidence>
<dbReference type="STRING" id="130081.M2XVH3"/>
<feature type="transmembrane region" description="Helical" evidence="6">
    <location>
        <begin position="409"/>
        <end position="427"/>
    </location>
</feature>
<dbReference type="OMA" id="PEYRKHC"/>
<feature type="transmembrane region" description="Helical" evidence="6">
    <location>
        <begin position="473"/>
        <end position="497"/>
    </location>
</feature>
<evidence type="ECO:0000256" key="3">
    <source>
        <dbReference type="ARBA" id="ARBA00022989"/>
    </source>
</evidence>
<dbReference type="GO" id="GO:0016020">
    <property type="term" value="C:membrane"/>
    <property type="evidence" value="ECO:0007669"/>
    <property type="project" value="UniProtKB-SubCell"/>
</dbReference>
<organism evidence="8 9">
    <name type="scientific">Galdieria sulphuraria</name>
    <name type="common">Red alga</name>
    <dbReference type="NCBI Taxonomy" id="130081"/>
    <lineage>
        <taxon>Eukaryota</taxon>
        <taxon>Rhodophyta</taxon>
        <taxon>Bangiophyceae</taxon>
        <taxon>Galdieriales</taxon>
        <taxon>Galdieriaceae</taxon>
        <taxon>Galdieria</taxon>
    </lineage>
</organism>
<evidence type="ECO:0000259" key="7">
    <source>
        <dbReference type="Pfam" id="PF01490"/>
    </source>
</evidence>
<keyword evidence="9" id="KW-1185">Reference proteome</keyword>
<protein>
    <submittedName>
        <fullName evidence="8">Amino acid/auxin permease, AAAP family</fullName>
    </submittedName>
</protein>
<evidence type="ECO:0000256" key="6">
    <source>
        <dbReference type="SAM" id="Phobius"/>
    </source>
</evidence>
<dbReference type="GO" id="GO:0015179">
    <property type="term" value="F:L-amino acid transmembrane transporter activity"/>
    <property type="evidence" value="ECO:0007669"/>
    <property type="project" value="TreeGrafter"/>
</dbReference>
<dbReference type="Pfam" id="PF01490">
    <property type="entry name" value="Aa_trans"/>
    <property type="match status" value="1"/>
</dbReference>
<dbReference type="InterPro" id="IPR013057">
    <property type="entry name" value="AA_transpt_TM"/>
</dbReference>
<keyword evidence="2 6" id="KW-0812">Transmembrane</keyword>
<feature type="transmembrane region" description="Helical" evidence="6">
    <location>
        <begin position="218"/>
        <end position="235"/>
    </location>
</feature>
<feature type="transmembrane region" description="Helical" evidence="6">
    <location>
        <begin position="242"/>
        <end position="262"/>
    </location>
</feature>
<feature type="transmembrane region" description="Helical" evidence="6">
    <location>
        <begin position="185"/>
        <end position="206"/>
    </location>
</feature>
<keyword evidence="4 6" id="KW-0472">Membrane</keyword>
<comment type="subcellular location">
    <subcellularLocation>
        <location evidence="1">Membrane</location>
        <topology evidence="1">Multi-pass membrane protein</topology>
    </subcellularLocation>
</comment>
<dbReference type="OrthoDB" id="40134at2759"/>
<dbReference type="Proteomes" id="UP000030680">
    <property type="component" value="Unassembled WGS sequence"/>
</dbReference>
<dbReference type="eggNOG" id="KOG1303">
    <property type="taxonomic scope" value="Eukaryota"/>
</dbReference>
<evidence type="ECO:0000313" key="9">
    <source>
        <dbReference type="Proteomes" id="UP000030680"/>
    </source>
</evidence>
<dbReference type="PANTHER" id="PTHR22950">
    <property type="entry name" value="AMINO ACID TRANSPORTER"/>
    <property type="match status" value="1"/>
</dbReference>
<evidence type="ECO:0000256" key="5">
    <source>
        <dbReference type="SAM" id="MobiDB-lite"/>
    </source>
</evidence>
<evidence type="ECO:0000313" key="8">
    <source>
        <dbReference type="EMBL" id="EME27394.1"/>
    </source>
</evidence>
<feature type="transmembrane region" description="Helical" evidence="6">
    <location>
        <begin position="131"/>
        <end position="157"/>
    </location>
</feature>
<feature type="transmembrane region" description="Helical" evidence="6">
    <location>
        <begin position="293"/>
        <end position="315"/>
    </location>
</feature>
<gene>
    <name evidence="8" type="ORF">Gasu_49920</name>
</gene>
<dbReference type="PANTHER" id="PTHR22950:SF461">
    <property type="entry name" value="AMINO ACID TRANSPORTER TRANSMEMBRANE DOMAIN-CONTAINING PROTEIN"/>
    <property type="match status" value="1"/>
</dbReference>
<name>M2XVH3_GALSU</name>
<reference evidence="9" key="1">
    <citation type="journal article" date="2013" name="Science">
        <title>Gene transfer from bacteria and archaea facilitated evolution of an extremophilic eukaryote.</title>
        <authorList>
            <person name="Schonknecht G."/>
            <person name="Chen W.H."/>
            <person name="Ternes C.M."/>
            <person name="Barbier G.G."/>
            <person name="Shrestha R.P."/>
            <person name="Stanke M."/>
            <person name="Brautigam A."/>
            <person name="Baker B.J."/>
            <person name="Banfield J.F."/>
            <person name="Garavito R.M."/>
            <person name="Carr K."/>
            <person name="Wilkerson C."/>
            <person name="Rensing S.A."/>
            <person name="Gagneul D."/>
            <person name="Dickenson N.E."/>
            <person name="Oesterhelt C."/>
            <person name="Lercher M.J."/>
            <person name="Weber A.P."/>
        </authorList>
    </citation>
    <scope>NUCLEOTIDE SEQUENCE [LARGE SCALE GENOMIC DNA]</scope>
    <source>
        <strain evidence="9">074W</strain>
    </source>
</reference>
<feature type="region of interest" description="Disordered" evidence="5">
    <location>
        <begin position="73"/>
        <end position="98"/>
    </location>
</feature>
<evidence type="ECO:0000256" key="1">
    <source>
        <dbReference type="ARBA" id="ARBA00004141"/>
    </source>
</evidence>
<accession>M2XVH3</accession>
<dbReference type="RefSeq" id="XP_005703914.1">
    <property type="nucleotide sequence ID" value="XM_005703857.1"/>
</dbReference>
<evidence type="ECO:0000256" key="2">
    <source>
        <dbReference type="ARBA" id="ARBA00022692"/>
    </source>
</evidence>
<dbReference type="EMBL" id="KB454532">
    <property type="protein sequence ID" value="EME27394.1"/>
    <property type="molecule type" value="Genomic_DNA"/>
</dbReference>
<dbReference type="AlphaFoldDB" id="M2XVH3"/>
<feature type="domain" description="Amino acid transporter transmembrane" evidence="7">
    <location>
        <begin position="104"/>
        <end position="497"/>
    </location>
</feature>
<feature type="transmembrane region" description="Helical" evidence="6">
    <location>
        <begin position="327"/>
        <end position="349"/>
    </location>
</feature>
<keyword evidence="3 6" id="KW-1133">Transmembrane helix</keyword>
<proteinExistence type="predicted"/>
<dbReference type="Gramene" id="EME27394">
    <property type="protein sequence ID" value="EME27394"/>
    <property type="gene ID" value="Gasu_49920"/>
</dbReference>
<feature type="transmembrane region" description="Helical" evidence="6">
    <location>
        <begin position="369"/>
        <end position="388"/>
    </location>
</feature>
<feature type="transmembrane region" description="Helical" evidence="6">
    <location>
        <begin position="439"/>
        <end position="461"/>
    </location>
</feature>